<evidence type="ECO:0000313" key="2">
    <source>
        <dbReference type="EMBL" id="KFK26861.1"/>
    </source>
</evidence>
<sequence>MAGNMCKVMLMITMIMMGCSLQACNGMNVDESHPMQNPKFDCFRNCSINCGKDNKPCYQDCLTKCGIPQWHSRPTPSPSPSSTTV</sequence>
<feature type="signal peptide" evidence="1">
    <location>
        <begin position="1"/>
        <end position="26"/>
    </location>
</feature>
<dbReference type="Gramene" id="KFK26861">
    <property type="protein sequence ID" value="KFK26861"/>
    <property type="gene ID" value="AALP_AA8G303400"/>
</dbReference>
<dbReference type="EMBL" id="CM002876">
    <property type="protein sequence ID" value="KFK26861.1"/>
    <property type="molecule type" value="Genomic_DNA"/>
</dbReference>
<keyword evidence="1" id="KW-0732">Signal</keyword>
<accession>A0A087GAF9</accession>
<evidence type="ECO:0000256" key="1">
    <source>
        <dbReference type="SAM" id="SignalP"/>
    </source>
</evidence>
<name>A0A087GAF9_ARAAL</name>
<feature type="chain" id="PRO_5001821848" evidence="1">
    <location>
        <begin position="27"/>
        <end position="85"/>
    </location>
</feature>
<dbReference type="OMA" id="RNCSINC"/>
<reference evidence="3" key="1">
    <citation type="journal article" date="2015" name="Nat. Plants">
        <title>Genome expansion of Arabis alpina linked with retrotransposition and reduced symmetric DNA methylation.</title>
        <authorList>
            <person name="Willing E.M."/>
            <person name="Rawat V."/>
            <person name="Mandakova T."/>
            <person name="Maumus F."/>
            <person name="James G.V."/>
            <person name="Nordstroem K.J."/>
            <person name="Becker C."/>
            <person name="Warthmann N."/>
            <person name="Chica C."/>
            <person name="Szarzynska B."/>
            <person name="Zytnicki M."/>
            <person name="Albani M.C."/>
            <person name="Kiefer C."/>
            <person name="Bergonzi S."/>
            <person name="Castaings L."/>
            <person name="Mateos J.L."/>
            <person name="Berns M.C."/>
            <person name="Bujdoso N."/>
            <person name="Piofczyk T."/>
            <person name="de Lorenzo L."/>
            <person name="Barrero-Sicilia C."/>
            <person name="Mateos I."/>
            <person name="Piednoel M."/>
            <person name="Hagmann J."/>
            <person name="Chen-Min-Tao R."/>
            <person name="Iglesias-Fernandez R."/>
            <person name="Schuster S.C."/>
            <person name="Alonso-Blanco C."/>
            <person name="Roudier F."/>
            <person name="Carbonero P."/>
            <person name="Paz-Ares J."/>
            <person name="Davis S.J."/>
            <person name="Pecinka A."/>
            <person name="Quesneville H."/>
            <person name="Colot V."/>
            <person name="Lysak M.A."/>
            <person name="Weigel D."/>
            <person name="Coupland G."/>
            <person name="Schneeberger K."/>
        </authorList>
    </citation>
    <scope>NUCLEOTIDE SEQUENCE [LARGE SCALE GENOMIC DNA]</scope>
    <source>
        <strain evidence="3">cv. Pajares</strain>
    </source>
</reference>
<dbReference type="PROSITE" id="PS51257">
    <property type="entry name" value="PROKAR_LIPOPROTEIN"/>
    <property type="match status" value="1"/>
</dbReference>
<gene>
    <name evidence="2" type="ordered locus">AALP_Aa8g303400</name>
</gene>
<keyword evidence="3" id="KW-1185">Reference proteome</keyword>
<protein>
    <submittedName>
        <fullName evidence="2">Uncharacterized protein</fullName>
    </submittedName>
</protein>
<dbReference type="Proteomes" id="UP000029120">
    <property type="component" value="Chromosome 8"/>
</dbReference>
<proteinExistence type="predicted"/>
<evidence type="ECO:0000313" key="3">
    <source>
        <dbReference type="Proteomes" id="UP000029120"/>
    </source>
</evidence>
<dbReference type="AlphaFoldDB" id="A0A087GAF9"/>
<organism evidence="2 3">
    <name type="scientific">Arabis alpina</name>
    <name type="common">Alpine rock-cress</name>
    <dbReference type="NCBI Taxonomy" id="50452"/>
    <lineage>
        <taxon>Eukaryota</taxon>
        <taxon>Viridiplantae</taxon>
        <taxon>Streptophyta</taxon>
        <taxon>Embryophyta</taxon>
        <taxon>Tracheophyta</taxon>
        <taxon>Spermatophyta</taxon>
        <taxon>Magnoliopsida</taxon>
        <taxon>eudicotyledons</taxon>
        <taxon>Gunneridae</taxon>
        <taxon>Pentapetalae</taxon>
        <taxon>rosids</taxon>
        <taxon>malvids</taxon>
        <taxon>Brassicales</taxon>
        <taxon>Brassicaceae</taxon>
        <taxon>Arabideae</taxon>
        <taxon>Arabis</taxon>
    </lineage>
</organism>
<dbReference type="OrthoDB" id="1024608at2759"/>